<dbReference type="AlphaFoldDB" id="A0A8X6KR38"/>
<dbReference type="InterPro" id="IPR036598">
    <property type="entry name" value="GOLD_dom_sf"/>
</dbReference>
<dbReference type="EMBL" id="BMAW01000183">
    <property type="protein sequence ID" value="GFS67836.1"/>
    <property type="molecule type" value="Genomic_DNA"/>
</dbReference>
<dbReference type="PANTHER" id="PTHR23324">
    <property type="entry name" value="SEC14 RELATED PROTEIN"/>
    <property type="match status" value="1"/>
</dbReference>
<dbReference type="SUPFAM" id="SSF46938">
    <property type="entry name" value="CRAL/TRIO N-terminal domain"/>
    <property type="match status" value="1"/>
</dbReference>
<sequence>MCFNFTAREFNIEDSEAMLRKHISWRKEIHFDKISTDYKPPEVLVKYTPTSFLGFDKEGCLVRYCDYGNADMKGLFNSVSKEDCMKYFIRELEKDLDLMRQHNKEFGKKAIHGIHIYNFENLTFSNATHKKALELGLQICLMIQDNYPERVKRIYHINSSIYHTLIMSILKSVLASALLKKILCFGSEGWQHEILKDIDADVLPAFLGGNRTDPDGNPMCNTFIIHGQIVPERYYFCNSEKRLFNSPDAKKITVRRFSKEEQTFRVKEVNSYLEWEFETMNKDIEFSIYFKDKSLENSKKESVELIPKQKINTYYEPEKGFLKCERVGIYSVVFDNSYSWIHSKEIYYKARIRGPVDEEIQKWN</sequence>
<dbReference type="InterPro" id="IPR036273">
    <property type="entry name" value="CRAL/TRIO_N_dom_sf"/>
</dbReference>
<proteinExistence type="predicted"/>
<keyword evidence="4" id="KW-1185">Reference proteome</keyword>
<dbReference type="InterPro" id="IPR009038">
    <property type="entry name" value="GOLD_dom"/>
</dbReference>
<evidence type="ECO:0000313" key="3">
    <source>
        <dbReference type="EMBL" id="GFS67836.1"/>
    </source>
</evidence>
<comment type="caution">
    <text evidence="3">The sequence shown here is derived from an EMBL/GenBank/DDBJ whole genome shotgun (WGS) entry which is preliminary data.</text>
</comment>
<protein>
    <submittedName>
        <fullName evidence="3">SEC14-like protein 2</fullName>
    </submittedName>
</protein>
<dbReference type="SMART" id="SM00516">
    <property type="entry name" value="SEC14"/>
    <property type="match status" value="1"/>
</dbReference>
<dbReference type="SUPFAM" id="SSF52087">
    <property type="entry name" value="CRAL/TRIO domain"/>
    <property type="match status" value="1"/>
</dbReference>
<dbReference type="Gene3D" id="2.60.120.680">
    <property type="entry name" value="GOLD domain"/>
    <property type="match status" value="1"/>
</dbReference>
<reference evidence="3" key="1">
    <citation type="submission" date="2020-08" db="EMBL/GenBank/DDBJ databases">
        <title>Multicomponent nature underlies the extraordinary mechanical properties of spider dragline silk.</title>
        <authorList>
            <person name="Kono N."/>
            <person name="Nakamura H."/>
            <person name="Mori M."/>
            <person name="Yoshida Y."/>
            <person name="Ohtoshi R."/>
            <person name="Malay A.D."/>
            <person name="Moran D.A.P."/>
            <person name="Tomita M."/>
            <person name="Numata K."/>
            <person name="Arakawa K."/>
        </authorList>
    </citation>
    <scope>NUCLEOTIDE SEQUENCE</scope>
</reference>
<dbReference type="Gene3D" id="3.40.525.10">
    <property type="entry name" value="CRAL-TRIO lipid binding domain"/>
    <property type="match status" value="1"/>
</dbReference>
<dbReference type="GO" id="GO:0005737">
    <property type="term" value="C:cytoplasm"/>
    <property type="evidence" value="ECO:0007669"/>
    <property type="project" value="TreeGrafter"/>
</dbReference>
<dbReference type="PANTHER" id="PTHR23324:SF83">
    <property type="entry name" value="SEC14-LIKE PROTEIN 2"/>
    <property type="match status" value="1"/>
</dbReference>
<dbReference type="OrthoDB" id="6417478at2759"/>
<evidence type="ECO:0000259" key="1">
    <source>
        <dbReference type="PROSITE" id="PS50191"/>
    </source>
</evidence>
<gene>
    <name evidence="3" type="primary">Sec14l2</name>
    <name evidence="3" type="ORF">NPIL_453451</name>
</gene>
<dbReference type="SUPFAM" id="SSF101576">
    <property type="entry name" value="Supernatant protein factor (SPF), C-terminal domain"/>
    <property type="match status" value="1"/>
</dbReference>
<dbReference type="PROSITE" id="PS50191">
    <property type="entry name" value="CRAL_TRIO"/>
    <property type="match status" value="1"/>
</dbReference>
<evidence type="ECO:0000259" key="2">
    <source>
        <dbReference type="PROSITE" id="PS50866"/>
    </source>
</evidence>
<dbReference type="PROSITE" id="PS50866">
    <property type="entry name" value="GOLD"/>
    <property type="match status" value="1"/>
</dbReference>
<dbReference type="Proteomes" id="UP000887013">
    <property type="component" value="Unassembled WGS sequence"/>
</dbReference>
<feature type="domain" description="CRAL-TRIO" evidence="1">
    <location>
        <begin position="40"/>
        <end position="215"/>
    </location>
</feature>
<name>A0A8X6KR38_NEPPI</name>
<organism evidence="3 4">
    <name type="scientific">Nephila pilipes</name>
    <name type="common">Giant wood spider</name>
    <name type="synonym">Nephila maculata</name>
    <dbReference type="NCBI Taxonomy" id="299642"/>
    <lineage>
        <taxon>Eukaryota</taxon>
        <taxon>Metazoa</taxon>
        <taxon>Ecdysozoa</taxon>
        <taxon>Arthropoda</taxon>
        <taxon>Chelicerata</taxon>
        <taxon>Arachnida</taxon>
        <taxon>Araneae</taxon>
        <taxon>Araneomorphae</taxon>
        <taxon>Entelegynae</taxon>
        <taxon>Araneoidea</taxon>
        <taxon>Nephilidae</taxon>
        <taxon>Nephila</taxon>
    </lineage>
</organism>
<feature type="domain" description="GOLD" evidence="2">
    <location>
        <begin position="240"/>
        <end position="352"/>
    </location>
</feature>
<accession>A0A8X6KR38</accession>
<dbReference type="InterPro" id="IPR051064">
    <property type="entry name" value="SEC14/CRAL-TRIO_domain"/>
</dbReference>
<dbReference type="Pfam" id="PF00650">
    <property type="entry name" value="CRAL_TRIO"/>
    <property type="match status" value="1"/>
</dbReference>
<dbReference type="CDD" id="cd00170">
    <property type="entry name" value="SEC14"/>
    <property type="match status" value="1"/>
</dbReference>
<dbReference type="InterPro" id="IPR036865">
    <property type="entry name" value="CRAL-TRIO_dom_sf"/>
</dbReference>
<dbReference type="InterPro" id="IPR001251">
    <property type="entry name" value="CRAL-TRIO_dom"/>
</dbReference>
<evidence type="ECO:0000313" key="4">
    <source>
        <dbReference type="Proteomes" id="UP000887013"/>
    </source>
</evidence>